<dbReference type="Gene3D" id="3.40.50.410">
    <property type="entry name" value="von Willebrand factor, type A domain"/>
    <property type="match status" value="1"/>
</dbReference>
<feature type="region of interest" description="Disordered" evidence="1">
    <location>
        <begin position="20"/>
        <end position="48"/>
    </location>
</feature>
<dbReference type="GO" id="GO:0030127">
    <property type="term" value="C:COPII vesicle coat"/>
    <property type="evidence" value="ECO:0007669"/>
    <property type="project" value="InterPro"/>
</dbReference>
<feature type="domain" description="VWFA" evidence="2">
    <location>
        <begin position="193"/>
        <end position="456"/>
    </location>
</feature>
<dbReference type="Proteomes" id="UP000187209">
    <property type="component" value="Unassembled WGS sequence"/>
</dbReference>
<dbReference type="AlphaFoldDB" id="A0A1R2CVP3"/>
<proteinExistence type="predicted"/>
<dbReference type="SUPFAM" id="SSF82919">
    <property type="entry name" value="Zn-finger domain of Sec23/24"/>
    <property type="match status" value="1"/>
</dbReference>
<name>A0A1R2CVP3_9CILI</name>
<dbReference type="GO" id="GO:0090110">
    <property type="term" value="P:COPII-coated vesicle cargo loading"/>
    <property type="evidence" value="ECO:0007669"/>
    <property type="project" value="TreeGrafter"/>
</dbReference>
<dbReference type="Gene3D" id="2.30.30.380">
    <property type="entry name" value="Zn-finger domain of Sec23/24"/>
    <property type="match status" value="1"/>
</dbReference>
<feature type="compositionally biased region" description="Basic and acidic residues" evidence="1">
    <location>
        <begin position="22"/>
        <end position="32"/>
    </location>
</feature>
<dbReference type="GO" id="GO:0006886">
    <property type="term" value="P:intracellular protein transport"/>
    <property type="evidence" value="ECO:0007669"/>
    <property type="project" value="InterPro"/>
</dbReference>
<dbReference type="Pfam" id="PF04810">
    <property type="entry name" value="zf-Sec23_Sec24"/>
    <property type="match status" value="1"/>
</dbReference>
<evidence type="ECO:0000259" key="2">
    <source>
        <dbReference type="PROSITE" id="PS50234"/>
    </source>
</evidence>
<evidence type="ECO:0000256" key="1">
    <source>
        <dbReference type="SAM" id="MobiDB-lite"/>
    </source>
</evidence>
<dbReference type="InterPro" id="IPR036174">
    <property type="entry name" value="Znf_Sec23_Sec24_sf"/>
</dbReference>
<evidence type="ECO:0000313" key="3">
    <source>
        <dbReference type="EMBL" id="OMJ93078.1"/>
    </source>
</evidence>
<dbReference type="EMBL" id="MPUH01000049">
    <property type="protein sequence ID" value="OMJ93078.1"/>
    <property type="molecule type" value="Genomic_DNA"/>
</dbReference>
<protein>
    <recommendedName>
        <fullName evidence="2">VWFA domain-containing protein</fullName>
    </recommendedName>
</protein>
<dbReference type="GO" id="GO:0008270">
    <property type="term" value="F:zinc ion binding"/>
    <property type="evidence" value="ECO:0007669"/>
    <property type="project" value="InterPro"/>
</dbReference>
<comment type="caution">
    <text evidence="3">The sequence shown here is derived from an EMBL/GenBank/DDBJ whole genome shotgun (WGS) entry which is preliminary data.</text>
</comment>
<dbReference type="InterPro" id="IPR002035">
    <property type="entry name" value="VWF_A"/>
</dbReference>
<dbReference type="InterPro" id="IPR006895">
    <property type="entry name" value="Znf_Sec23_Sec24"/>
</dbReference>
<dbReference type="SUPFAM" id="SSF53300">
    <property type="entry name" value="vWA-like"/>
    <property type="match status" value="1"/>
</dbReference>
<gene>
    <name evidence="3" type="ORF">SteCoe_4022</name>
</gene>
<dbReference type="PROSITE" id="PS50234">
    <property type="entry name" value="VWFA"/>
    <property type="match status" value="1"/>
</dbReference>
<dbReference type="InterPro" id="IPR050550">
    <property type="entry name" value="SEC23_SEC24_subfamily"/>
</dbReference>
<dbReference type="OrthoDB" id="10064214at2759"/>
<dbReference type="PANTHER" id="PTHR13803:SF36">
    <property type="entry name" value="TYPE A VON WILLEBRAND FACTOR DOMAIN-CONTAINING PROTEIN"/>
    <property type="match status" value="1"/>
</dbReference>
<dbReference type="InterPro" id="IPR036465">
    <property type="entry name" value="vWFA_dom_sf"/>
</dbReference>
<dbReference type="GO" id="GO:0000149">
    <property type="term" value="F:SNARE binding"/>
    <property type="evidence" value="ECO:0007669"/>
    <property type="project" value="TreeGrafter"/>
</dbReference>
<reference evidence="3 4" key="1">
    <citation type="submission" date="2016-11" db="EMBL/GenBank/DDBJ databases">
        <title>The macronuclear genome of Stentor coeruleus: a giant cell with tiny introns.</title>
        <authorList>
            <person name="Slabodnick M."/>
            <person name="Ruby J.G."/>
            <person name="Reiff S.B."/>
            <person name="Swart E.C."/>
            <person name="Gosai S."/>
            <person name="Prabakaran S."/>
            <person name="Witkowska E."/>
            <person name="Larue G.E."/>
            <person name="Fisher S."/>
            <person name="Freeman R.M."/>
            <person name="Gunawardena J."/>
            <person name="Chu W."/>
            <person name="Stover N.A."/>
            <person name="Gregory B.D."/>
            <person name="Nowacki M."/>
            <person name="Derisi J."/>
            <person name="Roy S.W."/>
            <person name="Marshall W.F."/>
            <person name="Sood P."/>
        </authorList>
    </citation>
    <scope>NUCLEOTIDE SEQUENCE [LARGE SCALE GENOMIC DNA]</scope>
    <source>
        <strain evidence="3">WM001</strain>
    </source>
</reference>
<sequence>MKSASKKVYVNKAPRSVAMLQEEEKVPMEIDPPKPSMSSLSPGAGLNASLKGKKVKIVNRSAKEEHKNPVPSFAPAPAMKKPAVFKPRSVPEPQANPMLDSNIAEISMDELSKQNALATGDPIICQACNAIFNSYSKLKTTDEGQIWPCEFCETDNKVDLEPEELPTESKLVYVIETSEQAAIEKQGHDDSRSIIFCIDMSGSMCVTQPVAGNLGLKTNRLTELKKQLGPQEGPQYLPREKKNVTYISRLECVQAAIESQLSELQRATPNKKIGLITFNNEVCIIGDGFANISLAGDKLDDFNKIWASVEGKFSEIMARPVIQTKDQLCQRLLSLEESGPTALGPALLASVGLAIQGGAGSKVILCTDGIANVGLGSLESAEEEERAEGFYNRVGELAKTNGIGISVISIANEECKLDCLSELVDQTGGELTKVDPQNLQNDFANILNQEILACNVTVTVNLHKALGFRNQEAIFLKKPTQLVKQLGSVTEQTLFTFEYTVQNMENAEKLNRVPFQVTVDHRKMNGMRCVLVDTQLFEVCENQAEIMKDADFEVIARNVQLRTAQLVKQGQYSEARKNVDMWQGYMMSNVNNVSQQMHVQNFANDAKPISHQLRIIEEEEEMNVGRSQKKKMVKNDALSVGIHKFSKKKGN</sequence>
<dbReference type="GO" id="GO:0070971">
    <property type="term" value="C:endoplasmic reticulum exit site"/>
    <property type="evidence" value="ECO:0007669"/>
    <property type="project" value="TreeGrafter"/>
</dbReference>
<evidence type="ECO:0000313" key="4">
    <source>
        <dbReference type="Proteomes" id="UP000187209"/>
    </source>
</evidence>
<keyword evidence="4" id="KW-1185">Reference proteome</keyword>
<dbReference type="PANTHER" id="PTHR13803">
    <property type="entry name" value="SEC24-RELATED PROTEIN"/>
    <property type="match status" value="1"/>
</dbReference>
<organism evidence="3 4">
    <name type="scientific">Stentor coeruleus</name>
    <dbReference type="NCBI Taxonomy" id="5963"/>
    <lineage>
        <taxon>Eukaryota</taxon>
        <taxon>Sar</taxon>
        <taxon>Alveolata</taxon>
        <taxon>Ciliophora</taxon>
        <taxon>Postciliodesmatophora</taxon>
        <taxon>Heterotrichea</taxon>
        <taxon>Heterotrichida</taxon>
        <taxon>Stentoridae</taxon>
        <taxon>Stentor</taxon>
    </lineage>
</organism>
<accession>A0A1R2CVP3</accession>